<feature type="transmembrane region" description="Helical" evidence="7">
    <location>
        <begin position="315"/>
        <end position="335"/>
    </location>
</feature>
<evidence type="ECO:0000256" key="3">
    <source>
        <dbReference type="ARBA" id="ARBA00022692"/>
    </source>
</evidence>
<evidence type="ECO:0000313" key="9">
    <source>
        <dbReference type="EMBL" id="CAK7219089.1"/>
    </source>
</evidence>
<evidence type="ECO:0000256" key="1">
    <source>
        <dbReference type="ARBA" id="ARBA00004141"/>
    </source>
</evidence>
<evidence type="ECO:0000256" key="2">
    <source>
        <dbReference type="ARBA" id="ARBA00022448"/>
    </source>
</evidence>
<keyword evidence="3 7" id="KW-0812">Transmembrane</keyword>
<dbReference type="Pfam" id="PF07690">
    <property type="entry name" value="MFS_1"/>
    <property type="match status" value="1"/>
</dbReference>
<dbReference type="InterPro" id="IPR020846">
    <property type="entry name" value="MFS_dom"/>
</dbReference>
<protein>
    <recommendedName>
        <fullName evidence="8">Major facilitator superfamily (MFS) profile domain-containing protein</fullName>
    </recommendedName>
</protein>
<feature type="transmembrane region" description="Helical" evidence="7">
    <location>
        <begin position="347"/>
        <end position="365"/>
    </location>
</feature>
<dbReference type="Gene3D" id="1.20.1250.20">
    <property type="entry name" value="MFS general substrate transporter like domains"/>
    <property type="match status" value="2"/>
</dbReference>
<keyword evidence="5 7" id="KW-0472">Membrane</keyword>
<evidence type="ECO:0000256" key="6">
    <source>
        <dbReference type="SAM" id="MobiDB-lite"/>
    </source>
</evidence>
<evidence type="ECO:0000256" key="4">
    <source>
        <dbReference type="ARBA" id="ARBA00022989"/>
    </source>
</evidence>
<dbReference type="PROSITE" id="PS50850">
    <property type="entry name" value="MFS"/>
    <property type="match status" value="1"/>
</dbReference>
<comment type="caution">
    <text evidence="9">The sequence shown here is derived from an EMBL/GenBank/DDBJ whole genome shotgun (WGS) entry which is preliminary data.</text>
</comment>
<feature type="transmembrane region" description="Helical" evidence="7">
    <location>
        <begin position="176"/>
        <end position="198"/>
    </location>
</feature>
<proteinExistence type="predicted"/>
<feature type="transmembrane region" description="Helical" evidence="7">
    <location>
        <begin position="115"/>
        <end position="133"/>
    </location>
</feature>
<keyword evidence="2" id="KW-0813">Transport</keyword>
<feature type="transmembrane region" description="Helical" evidence="7">
    <location>
        <begin position="145"/>
        <end position="164"/>
    </location>
</feature>
<dbReference type="SUPFAM" id="SSF103473">
    <property type="entry name" value="MFS general substrate transporter"/>
    <property type="match status" value="1"/>
</dbReference>
<comment type="subcellular location">
    <subcellularLocation>
        <location evidence="1">Membrane</location>
        <topology evidence="1">Multi-pass membrane protein</topology>
    </subcellularLocation>
</comment>
<feature type="transmembrane region" description="Helical" evidence="7">
    <location>
        <begin position="210"/>
        <end position="230"/>
    </location>
</feature>
<reference evidence="9 10" key="1">
    <citation type="submission" date="2024-01" db="EMBL/GenBank/DDBJ databases">
        <authorList>
            <person name="Allen C."/>
            <person name="Tagirdzhanova G."/>
        </authorList>
    </citation>
    <scope>NUCLEOTIDE SEQUENCE [LARGE SCALE GENOMIC DNA]</scope>
</reference>
<gene>
    <name evidence="9" type="ORF">SCUCBS95973_003706</name>
</gene>
<evidence type="ECO:0000256" key="5">
    <source>
        <dbReference type="ARBA" id="ARBA00023136"/>
    </source>
</evidence>
<feature type="domain" description="Major facilitator superfamily (MFS) profile" evidence="8">
    <location>
        <begin position="49"/>
        <end position="461"/>
    </location>
</feature>
<evidence type="ECO:0000259" key="8">
    <source>
        <dbReference type="PROSITE" id="PS50850"/>
    </source>
</evidence>
<dbReference type="PANTHER" id="PTHR43791:SF24">
    <property type="entry name" value="NICOTINIC ACID PLASMA MEMBRANE TRANSPORTER"/>
    <property type="match status" value="1"/>
</dbReference>
<dbReference type="EMBL" id="CAWUHB010000016">
    <property type="protein sequence ID" value="CAK7219089.1"/>
    <property type="molecule type" value="Genomic_DNA"/>
</dbReference>
<evidence type="ECO:0000256" key="7">
    <source>
        <dbReference type="SAM" id="Phobius"/>
    </source>
</evidence>
<accession>A0ABP0BIL2</accession>
<keyword evidence="10" id="KW-1185">Reference proteome</keyword>
<feature type="transmembrane region" description="Helical" evidence="7">
    <location>
        <begin position="86"/>
        <end position="108"/>
    </location>
</feature>
<keyword evidence="4 7" id="KW-1133">Transmembrane helix</keyword>
<dbReference type="InterPro" id="IPR036259">
    <property type="entry name" value="MFS_trans_sf"/>
</dbReference>
<feature type="region of interest" description="Disordered" evidence="6">
    <location>
        <begin position="1"/>
        <end position="30"/>
    </location>
</feature>
<organism evidence="9 10">
    <name type="scientific">Sporothrix curviconia</name>
    <dbReference type="NCBI Taxonomy" id="1260050"/>
    <lineage>
        <taxon>Eukaryota</taxon>
        <taxon>Fungi</taxon>
        <taxon>Dikarya</taxon>
        <taxon>Ascomycota</taxon>
        <taxon>Pezizomycotina</taxon>
        <taxon>Sordariomycetes</taxon>
        <taxon>Sordariomycetidae</taxon>
        <taxon>Ophiostomatales</taxon>
        <taxon>Ophiostomataceae</taxon>
        <taxon>Sporothrix</taxon>
    </lineage>
</organism>
<dbReference type="Proteomes" id="UP001642405">
    <property type="component" value="Unassembled WGS sequence"/>
</dbReference>
<feature type="transmembrane region" description="Helical" evidence="7">
    <location>
        <begin position="279"/>
        <end position="303"/>
    </location>
</feature>
<dbReference type="InterPro" id="IPR011701">
    <property type="entry name" value="MFS"/>
</dbReference>
<dbReference type="PANTHER" id="PTHR43791">
    <property type="entry name" value="PERMEASE-RELATED"/>
    <property type="match status" value="1"/>
</dbReference>
<name>A0ABP0BIL2_9PEZI</name>
<evidence type="ECO:0000313" key="10">
    <source>
        <dbReference type="Proteomes" id="UP001642405"/>
    </source>
</evidence>
<feature type="transmembrane region" description="Helical" evidence="7">
    <location>
        <begin position="433"/>
        <end position="453"/>
    </location>
</feature>
<sequence length="487" mass="54290">MSASPNPSVNLEKAPTMQKTMSESPGEVDDTYISPTDEKKLLRKLDLRLAPIFAMLYFLSYLNRSNIGNAEVAGMTAQLGMTSSQYSTAVSVFYATYVGLIFPLVLLLRKLQPHRAMTCMAFAWSIVTIGTAFAKTYHELLACRLLLGVCEAGFFPCISLYMTMVYSREEQGRRFAYLYLASAISSMFGGLIATGITYIHEVGGLKSWSWLYVIEGLASVLVVPWVWFGLPSQPSTARFWSDGELDLMRRRELKRREYMGEARFDWAQVRSALLHWRTYVAAMVQFFQDVVLYGFSTFLPSILKSGLGYSSLQAQYLGVPVYALGGIAFFTASLVGDRYALRGSVLFGLNIFALVGYLLILLVPANGVKYFACYLIAIPLYCGPGINETWIVNNAAPHYRRATALGLSQAIGNLAGVVSGQVYRAAPYHLGHWFSFGCVVLAMACIAIQLVYFRALNRKKELIASGSIHDDRTEFEGENNLDFRYVY</sequence>